<evidence type="ECO:0000313" key="1">
    <source>
        <dbReference type="EMBL" id="EMO55004.1"/>
    </source>
</evidence>
<name>M6VPN6_9LEPT</name>
<comment type="caution">
    <text evidence="1">The sequence shown here is derived from an EMBL/GenBank/DDBJ whole genome shotgun (WGS) entry which is preliminary data.</text>
</comment>
<protein>
    <submittedName>
        <fullName evidence="1">Uncharacterized protein</fullName>
    </submittedName>
</protein>
<organism evidence="1 2">
    <name type="scientific">Leptospira noguchii</name>
    <dbReference type="NCBI Taxonomy" id="28182"/>
    <lineage>
        <taxon>Bacteria</taxon>
        <taxon>Pseudomonadati</taxon>
        <taxon>Spirochaetota</taxon>
        <taxon>Spirochaetia</taxon>
        <taxon>Leptospirales</taxon>
        <taxon>Leptospiraceae</taxon>
        <taxon>Leptospira</taxon>
    </lineage>
</organism>
<evidence type="ECO:0000313" key="2">
    <source>
        <dbReference type="Proteomes" id="UP000012112"/>
    </source>
</evidence>
<gene>
    <name evidence="1" type="ORF">LEP1GSC172_2338</name>
</gene>
<dbReference type="EMBL" id="AKWD02000016">
    <property type="protein sequence ID" value="EMO55004.1"/>
    <property type="molecule type" value="Genomic_DNA"/>
</dbReference>
<accession>M6VPN6</accession>
<dbReference type="Proteomes" id="UP000012112">
    <property type="component" value="Unassembled WGS sequence"/>
</dbReference>
<dbReference type="AlphaFoldDB" id="M6VPN6"/>
<proteinExistence type="predicted"/>
<reference evidence="1 2" key="1">
    <citation type="submission" date="2013-01" db="EMBL/GenBank/DDBJ databases">
        <authorList>
            <person name="Harkins D.M."/>
            <person name="Durkin A.S."/>
            <person name="Brinkac L.M."/>
            <person name="Haft D.H."/>
            <person name="Selengut J.D."/>
            <person name="Sanka R."/>
            <person name="DePew J."/>
            <person name="Purushe J."/>
            <person name="Matthias M.A."/>
            <person name="Vinetz J.M."/>
            <person name="Sutton G.G."/>
            <person name="Nierman W.C."/>
            <person name="Fouts D.E."/>
        </authorList>
    </citation>
    <scope>NUCLEOTIDE SEQUENCE [LARGE SCALE GENOMIC DNA]</scope>
    <source>
        <strain evidence="1 2">HAI1536</strain>
    </source>
</reference>
<sequence length="55" mass="6737">MKNQDLQFNDNCFQIFATAFEFLPDSKNSSTYWILFFDFVAVWEYARDLMDEIYF</sequence>